<reference evidence="2 3" key="1">
    <citation type="journal article" date="2019" name="Emerg. Microbes Infect.">
        <title>Comprehensive subspecies identification of 175 nontuberculous mycobacteria species based on 7547 genomic profiles.</title>
        <authorList>
            <person name="Matsumoto Y."/>
            <person name="Kinjo T."/>
            <person name="Motooka D."/>
            <person name="Nabeya D."/>
            <person name="Jung N."/>
            <person name="Uechi K."/>
            <person name="Horii T."/>
            <person name="Iida T."/>
            <person name="Fujita J."/>
            <person name="Nakamura S."/>
        </authorList>
    </citation>
    <scope>NUCLEOTIDE SEQUENCE [LARGE SCALE GENOMIC DNA]</scope>
    <source>
        <strain evidence="2 3">JCM 12404</strain>
    </source>
</reference>
<keyword evidence="3" id="KW-1185">Reference proteome</keyword>
<organism evidence="2 3">
    <name type="scientific">Mycobacterium cookii</name>
    <dbReference type="NCBI Taxonomy" id="1775"/>
    <lineage>
        <taxon>Bacteria</taxon>
        <taxon>Bacillati</taxon>
        <taxon>Actinomycetota</taxon>
        <taxon>Actinomycetes</taxon>
        <taxon>Mycobacteriales</taxon>
        <taxon>Mycobacteriaceae</taxon>
        <taxon>Mycobacterium</taxon>
    </lineage>
</organism>
<evidence type="ECO:0000256" key="1">
    <source>
        <dbReference type="SAM" id="MobiDB-lite"/>
    </source>
</evidence>
<dbReference type="AlphaFoldDB" id="A0A7I7KU95"/>
<gene>
    <name evidence="2" type="ORF">MCOO_10430</name>
</gene>
<sequence length="126" mass="12675">MTATLPVAPVSVHSGAPPLAGAAVGQLLLVVAGSAGAGAAGSLKTGELDDDLADGGVLSELHAVSAIAAEAAQTASTMEEDTREEFTGVTLQPGDRSSKPAIRQLVNVETRLSAITLPNMKGRWLC</sequence>
<dbReference type="EMBL" id="AP022569">
    <property type="protein sequence ID" value="BBX45028.1"/>
    <property type="molecule type" value="Genomic_DNA"/>
</dbReference>
<evidence type="ECO:0000313" key="2">
    <source>
        <dbReference type="EMBL" id="BBX45028.1"/>
    </source>
</evidence>
<protein>
    <submittedName>
        <fullName evidence="2">Uncharacterized protein</fullName>
    </submittedName>
</protein>
<proteinExistence type="predicted"/>
<dbReference type="KEGG" id="mcoo:MCOO_10430"/>
<feature type="region of interest" description="Disordered" evidence="1">
    <location>
        <begin position="72"/>
        <end position="97"/>
    </location>
</feature>
<accession>A0A7I7KU95</accession>
<evidence type="ECO:0000313" key="3">
    <source>
        <dbReference type="Proteomes" id="UP000465866"/>
    </source>
</evidence>
<name>A0A7I7KU95_9MYCO</name>
<dbReference type="Proteomes" id="UP000465866">
    <property type="component" value="Chromosome"/>
</dbReference>